<feature type="domain" description="PepSY" evidence="2">
    <location>
        <begin position="7"/>
        <end position="88"/>
    </location>
</feature>
<accession>A0A1T4SMI3</accession>
<proteinExistence type="predicted"/>
<dbReference type="AlphaFoldDB" id="A0A1T4SMI3"/>
<evidence type="ECO:0000313" key="4">
    <source>
        <dbReference type="Proteomes" id="UP000190135"/>
    </source>
</evidence>
<reference evidence="3 4" key="1">
    <citation type="submission" date="2017-02" db="EMBL/GenBank/DDBJ databases">
        <authorList>
            <person name="Peterson S.W."/>
        </authorList>
    </citation>
    <scope>NUCLEOTIDE SEQUENCE [LARGE SCALE GENOMIC DNA]</scope>
    <source>
        <strain evidence="3 4">USBA 369</strain>
    </source>
</reference>
<feature type="chain" id="PRO_5012504544" description="PepSY domain-containing protein" evidence="1">
    <location>
        <begin position="22"/>
        <end position="94"/>
    </location>
</feature>
<dbReference type="STRING" id="1365950.SAMN05428963_11210"/>
<dbReference type="RefSeq" id="WP_078709406.1">
    <property type="nucleotide sequence ID" value="NZ_FUXL01000012.1"/>
</dbReference>
<dbReference type="InterPro" id="IPR025711">
    <property type="entry name" value="PepSY"/>
</dbReference>
<evidence type="ECO:0000313" key="3">
    <source>
        <dbReference type="EMBL" id="SKA29356.1"/>
    </source>
</evidence>
<gene>
    <name evidence="3" type="ORF">SAMN05428963_11210</name>
</gene>
<feature type="signal peptide" evidence="1">
    <location>
        <begin position="1"/>
        <end position="21"/>
    </location>
</feature>
<protein>
    <recommendedName>
        <fullName evidence="2">PepSY domain-containing protein</fullName>
    </recommendedName>
</protein>
<dbReference type="EMBL" id="FUXL01000012">
    <property type="protein sequence ID" value="SKA29356.1"/>
    <property type="molecule type" value="Genomic_DNA"/>
</dbReference>
<organism evidence="3 4">
    <name type="scientific">Consotaella salsifontis</name>
    <dbReference type="NCBI Taxonomy" id="1365950"/>
    <lineage>
        <taxon>Bacteria</taxon>
        <taxon>Pseudomonadati</taxon>
        <taxon>Pseudomonadota</taxon>
        <taxon>Alphaproteobacteria</taxon>
        <taxon>Hyphomicrobiales</taxon>
        <taxon>Aurantimonadaceae</taxon>
        <taxon>Consotaella</taxon>
    </lineage>
</organism>
<name>A0A1T4SMI3_9HYPH</name>
<dbReference type="OrthoDB" id="7365433at2"/>
<evidence type="ECO:0000259" key="2">
    <source>
        <dbReference type="Pfam" id="PF13670"/>
    </source>
</evidence>
<sequence length="94" mass="10413">MKIALSASLLLVMLLPALAQAEEEKKDCTTVPEAQWMSQDALKAKVEAAGYKNIRSMERLGSCIEIYAFDKDGKRAEIYVDPATATIYPSEEQD</sequence>
<evidence type="ECO:0000256" key="1">
    <source>
        <dbReference type="SAM" id="SignalP"/>
    </source>
</evidence>
<dbReference type="Proteomes" id="UP000190135">
    <property type="component" value="Unassembled WGS sequence"/>
</dbReference>
<dbReference type="Pfam" id="PF13670">
    <property type="entry name" value="PepSY_2"/>
    <property type="match status" value="1"/>
</dbReference>
<keyword evidence="4" id="KW-1185">Reference proteome</keyword>
<keyword evidence="1" id="KW-0732">Signal</keyword>